<dbReference type="Pfam" id="PF13527">
    <property type="entry name" value="Acetyltransf_9"/>
    <property type="match status" value="1"/>
</dbReference>
<dbReference type="GO" id="GO:0034069">
    <property type="term" value="F:aminoglycoside N-acetyltransferase activity"/>
    <property type="evidence" value="ECO:0007669"/>
    <property type="project" value="TreeGrafter"/>
</dbReference>
<dbReference type="GO" id="GO:0030649">
    <property type="term" value="P:aminoglycoside antibiotic catabolic process"/>
    <property type="evidence" value="ECO:0007669"/>
    <property type="project" value="TreeGrafter"/>
</dbReference>
<dbReference type="EMBL" id="JADIML010000099">
    <property type="protein sequence ID" value="MBO8462990.1"/>
    <property type="molecule type" value="Genomic_DNA"/>
</dbReference>
<protein>
    <submittedName>
        <fullName evidence="1">GNAT family N-acetyltransferase</fullName>
    </submittedName>
</protein>
<dbReference type="SUPFAM" id="SSF55718">
    <property type="entry name" value="SCP-like"/>
    <property type="match status" value="1"/>
</dbReference>
<dbReference type="PANTHER" id="PTHR37817:SF1">
    <property type="entry name" value="N-ACETYLTRANSFERASE EIS"/>
    <property type="match status" value="1"/>
</dbReference>
<dbReference type="CDD" id="cd04301">
    <property type="entry name" value="NAT_SF"/>
    <property type="match status" value="1"/>
</dbReference>
<gene>
    <name evidence="1" type="ORF">IAC13_03550</name>
</gene>
<proteinExistence type="predicted"/>
<accession>A0A9D9HZ99</accession>
<dbReference type="InterPro" id="IPR016181">
    <property type="entry name" value="Acyl_CoA_acyltransferase"/>
</dbReference>
<dbReference type="InterPro" id="IPR036527">
    <property type="entry name" value="SCP2_sterol-bd_dom_sf"/>
</dbReference>
<dbReference type="AlphaFoldDB" id="A0A9D9HZ99"/>
<dbReference type="InterPro" id="IPR051554">
    <property type="entry name" value="Acetyltransferase_Eis"/>
</dbReference>
<dbReference type="Gene3D" id="3.40.630.30">
    <property type="match status" value="2"/>
</dbReference>
<organism evidence="1 2">
    <name type="scientific">Candidatus Scybalomonas excrementavium</name>
    <dbReference type="NCBI Taxonomy" id="2840943"/>
    <lineage>
        <taxon>Bacteria</taxon>
        <taxon>Bacillati</taxon>
        <taxon>Bacillota</taxon>
        <taxon>Clostridia</taxon>
        <taxon>Lachnospirales</taxon>
        <taxon>Lachnospiraceae</taxon>
        <taxon>Lachnospiraceae incertae sedis</taxon>
        <taxon>Candidatus Scybalomonas</taxon>
    </lineage>
</organism>
<evidence type="ECO:0000313" key="1">
    <source>
        <dbReference type="EMBL" id="MBO8462990.1"/>
    </source>
</evidence>
<reference evidence="1" key="2">
    <citation type="journal article" date="2021" name="PeerJ">
        <title>Extensive microbial diversity within the chicken gut microbiome revealed by metagenomics and culture.</title>
        <authorList>
            <person name="Gilroy R."/>
            <person name="Ravi A."/>
            <person name="Getino M."/>
            <person name="Pursley I."/>
            <person name="Horton D.L."/>
            <person name="Alikhan N.F."/>
            <person name="Baker D."/>
            <person name="Gharbi K."/>
            <person name="Hall N."/>
            <person name="Watson M."/>
            <person name="Adriaenssens E.M."/>
            <person name="Foster-Nyarko E."/>
            <person name="Jarju S."/>
            <person name="Secka A."/>
            <person name="Antonio M."/>
            <person name="Oren A."/>
            <person name="Chaudhuri R.R."/>
            <person name="La Ragione R."/>
            <person name="Hildebrand F."/>
            <person name="Pallen M.J."/>
        </authorList>
    </citation>
    <scope>NUCLEOTIDE SEQUENCE</scope>
    <source>
        <strain evidence="1">E3-2379</strain>
    </source>
</reference>
<dbReference type="Gene3D" id="3.30.1050.10">
    <property type="entry name" value="SCP2 sterol-binding domain"/>
    <property type="match status" value="1"/>
</dbReference>
<dbReference type="PANTHER" id="PTHR37817">
    <property type="entry name" value="N-ACETYLTRANSFERASE EIS"/>
    <property type="match status" value="1"/>
</dbReference>
<name>A0A9D9HZ99_9FIRM</name>
<evidence type="ECO:0000313" key="2">
    <source>
        <dbReference type="Proteomes" id="UP000823618"/>
    </source>
</evidence>
<comment type="caution">
    <text evidence="1">The sequence shown here is derived from an EMBL/GenBank/DDBJ whole genome shotgun (WGS) entry which is preliminary data.</text>
</comment>
<dbReference type="SUPFAM" id="SSF55729">
    <property type="entry name" value="Acyl-CoA N-acyltransferases (Nat)"/>
    <property type="match status" value="1"/>
</dbReference>
<sequence length="415" mass="49557">MSEKQQIDRKQSLIGQWDDQKEWKNEIYSMWQEVFQDPEAFAQYYYSTMYEKNRVYTIWGNEQEKSLLETKQEVTGQQQGIEQKLCGMIHLNPYEMKVQDETMEIDYIVGVAVDETMRRRGIMRSMLKTTMEEMRKKKMPFTFLMPAKEAYYTPFDFRFVYERAIWNIQIDSLLPITVEGEVVEVLPCTEEQEMALIEFCHEFWQQFMIAPVRTKEYWKQMKEELLAEQGEILLIKKQGMLCGYMTYVLEEQQMVIREIVTKESIEAIIQTFATKKQVSQLKVYTDWFHDIEQLKKRIGNDCKQEMKRVPMIMFRILDIEAMLTKVRSTKECSMTFSLIDEFLPDNTGVYRWTVGTTNAILEKVSQEEVDTVLTIAELTEYLFAYKKNEIFHNQKENLFFEHIIPLSKIYISEIV</sequence>
<dbReference type="Proteomes" id="UP000823618">
    <property type="component" value="Unassembled WGS sequence"/>
</dbReference>
<reference evidence="1" key="1">
    <citation type="submission" date="2020-10" db="EMBL/GenBank/DDBJ databases">
        <authorList>
            <person name="Gilroy R."/>
        </authorList>
    </citation>
    <scope>NUCLEOTIDE SEQUENCE</scope>
    <source>
        <strain evidence="1">E3-2379</strain>
    </source>
</reference>